<feature type="compositionally biased region" description="Pro residues" evidence="2">
    <location>
        <begin position="258"/>
        <end position="267"/>
    </location>
</feature>
<protein>
    <submittedName>
        <fullName evidence="5">Uncharacterized protein</fullName>
    </submittedName>
</protein>
<evidence type="ECO:0000259" key="3">
    <source>
        <dbReference type="Pfam" id="PF04782"/>
    </source>
</evidence>
<feature type="compositionally biased region" description="Basic and acidic residues" evidence="2">
    <location>
        <begin position="111"/>
        <end position="133"/>
    </location>
</feature>
<dbReference type="Proteomes" id="UP000327157">
    <property type="component" value="Chromosome 10"/>
</dbReference>
<dbReference type="PANTHER" id="PTHR21450">
    <property type="entry name" value="PROTEIN ALTERED PHOSPHATE STARVATION RESPONSE 1"/>
    <property type="match status" value="1"/>
</dbReference>
<keyword evidence="6" id="KW-1185">Reference proteome</keyword>
<feature type="domain" description="DUF630" evidence="4">
    <location>
        <begin position="1"/>
        <end position="59"/>
    </location>
</feature>
<feature type="region of interest" description="Disordered" evidence="2">
    <location>
        <begin position="239"/>
        <end position="271"/>
    </location>
</feature>
<feature type="domain" description="DUF632" evidence="3">
    <location>
        <begin position="402"/>
        <end position="706"/>
    </location>
</feature>
<feature type="coiled-coil region" evidence="1">
    <location>
        <begin position="724"/>
        <end position="751"/>
    </location>
</feature>
<dbReference type="Pfam" id="PF04782">
    <property type="entry name" value="DUF632"/>
    <property type="match status" value="1"/>
</dbReference>
<reference evidence="5 6" key="1">
    <citation type="submission" date="2019-09" db="EMBL/GenBank/DDBJ databases">
        <authorList>
            <person name="Ou C."/>
        </authorList>
    </citation>
    <scope>NUCLEOTIDE SEQUENCE [LARGE SCALE GENOMIC DNA]</scope>
    <source>
        <strain evidence="5">S2</strain>
        <tissue evidence="5">Leaf</tissue>
    </source>
</reference>
<sequence length="821" mass="91542">MGCTSSKLDDLPAVALCRERCGFLDEAIHQRYAFAEAHIAYIHSLRGIGRSLHLFIEQEVGNSSGSPPSPHLNLPPARKGQTKSSPPRHSHSNSNSGSHLHFHSDSDDDSGSLHHSDHSSPLHDTHHGGHIDYMEGGVQEGFNSYPDGFMRMNYMKNKATPSVVHRQKPVNPEKVYQLGESSSSSNPYYGYQNSNFYPDAVSNPYSEYGGGFNNYNGGGGGYNYGGGGGGYTNYGNSSPPVRYGAPSPQAPASSSSKPAPPPPPSPPRASAWDFLNPFEAYEKSYSVYTPSRDSKEVRDEEGIPELEDEGYQQEVVKEVQRDHKHVVDGGRHSKAVLDDEAAETQPPSLYQARPSVGTDGGGVEYEVPVVEKKIVDEEERREDRGNGGDAAKARPGSRDAFEVAREIEVQFQRASESGNEIAKMLEVGKLPHNRKHVSSKMMSLVSSQPSTSAEPSTSAGVAAPAPLGFDEELMLRSKNLSSTLHKLYLWEKKLYNEVKAEEKMRVIHDRKVRKLKHLDEKGAEAHKVDKTRTLTRSLSTKIKIAIQVVDKISVTINKIRDEELWPQLNELIQGLTRMWKCMLECHSSQCQAIREARGLGPIGSGKKLNDVHLDATLQLEHALINWTFRFSTWISAQKGYVRALNKWLLKCLLYEPEETADGIVPFSPGRIGAPPIFVICNQWSQALENVSEREVVESMRIFTMSVLQTWEQDKLEMRQRMVARKDQEKQVKNLDRKDQKIQKEIQALDKKIVLASGDGDGLSVAGQIVYQSDTRNSTLQASLQRIFEAMERFTDSSTKVYEELLQRNEEERLARAGERVS</sequence>
<evidence type="ECO:0000313" key="5">
    <source>
        <dbReference type="EMBL" id="KAB2602595.1"/>
    </source>
</evidence>
<evidence type="ECO:0000313" key="6">
    <source>
        <dbReference type="Proteomes" id="UP000327157"/>
    </source>
</evidence>
<dbReference type="InterPro" id="IPR006868">
    <property type="entry name" value="DUF630"/>
</dbReference>
<feature type="region of interest" description="Disordered" evidence="2">
    <location>
        <begin position="61"/>
        <end position="135"/>
    </location>
</feature>
<keyword evidence="1" id="KW-0175">Coiled coil</keyword>
<feature type="compositionally biased region" description="Low complexity" evidence="2">
    <location>
        <begin position="245"/>
        <end position="257"/>
    </location>
</feature>
<gene>
    <name evidence="5" type="ORF">D8674_003600</name>
</gene>
<organism evidence="5 6">
    <name type="scientific">Pyrus ussuriensis x Pyrus communis</name>
    <dbReference type="NCBI Taxonomy" id="2448454"/>
    <lineage>
        <taxon>Eukaryota</taxon>
        <taxon>Viridiplantae</taxon>
        <taxon>Streptophyta</taxon>
        <taxon>Embryophyta</taxon>
        <taxon>Tracheophyta</taxon>
        <taxon>Spermatophyta</taxon>
        <taxon>Magnoliopsida</taxon>
        <taxon>eudicotyledons</taxon>
        <taxon>Gunneridae</taxon>
        <taxon>Pentapetalae</taxon>
        <taxon>rosids</taxon>
        <taxon>fabids</taxon>
        <taxon>Rosales</taxon>
        <taxon>Rosaceae</taxon>
        <taxon>Amygdaloideae</taxon>
        <taxon>Maleae</taxon>
        <taxon>Pyrus</taxon>
    </lineage>
</organism>
<proteinExistence type="predicted"/>
<dbReference type="AlphaFoldDB" id="A0A5N5FHI5"/>
<dbReference type="EMBL" id="SMOL01000695">
    <property type="protein sequence ID" value="KAB2602595.1"/>
    <property type="molecule type" value="Genomic_DNA"/>
</dbReference>
<evidence type="ECO:0000256" key="1">
    <source>
        <dbReference type="SAM" id="Coils"/>
    </source>
</evidence>
<reference evidence="6" key="2">
    <citation type="submission" date="2019-10" db="EMBL/GenBank/DDBJ databases">
        <title>A de novo genome assembly of a pear dwarfing rootstock.</title>
        <authorList>
            <person name="Wang F."/>
            <person name="Wang J."/>
            <person name="Li S."/>
            <person name="Zhang Y."/>
            <person name="Fang M."/>
            <person name="Ma L."/>
            <person name="Zhao Y."/>
            <person name="Jiang S."/>
        </authorList>
    </citation>
    <scope>NUCLEOTIDE SEQUENCE [LARGE SCALE GENOMIC DNA]</scope>
</reference>
<dbReference type="PANTHER" id="PTHR21450:SF41">
    <property type="entry name" value="RNA POLYMERASE SUBUNIT BETA, PUTATIVE (DUF630 AND DUF632)-RELATED"/>
    <property type="match status" value="1"/>
</dbReference>
<feature type="region of interest" description="Disordered" evidence="2">
    <location>
        <begin position="375"/>
        <end position="399"/>
    </location>
</feature>
<dbReference type="InterPro" id="IPR006867">
    <property type="entry name" value="DUF632"/>
</dbReference>
<feature type="region of interest" description="Disordered" evidence="2">
    <location>
        <begin position="341"/>
        <end position="363"/>
    </location>
</feature>
<evidence type="ECO:0000256" key="2">
    <source>
        <dbReference type="SAM" id="MobiDB-lite"/>
    </source>
</evidence>
<name>A0A5N5FHI5_9ROSA</name>
<evidence type="ECO:0000259" key="4">
    <source>
        <dbReference type="Pfam" id="PF04783"/>
    </source>
</evidence>
<comment type="caution">
    <text evidence="5">The sequence shown here is derived from an EMBL/GenBank/DDBJ whole genome shotgun (WGS) entry which is preliminary data.</text>
</comment>
<dbReference type="OrthoDB" id="658187at2759"/>
<dbReference type="Pfam" id="PF04783">
    <property type="entry name" value="DUF630"/>
    <property type="match status" value="1"/>
</dbReference>
<accession>A0A5N5FHI5</accession>
<reference evidence="5 6" key="3">
    <citation type="submission" date="2019-11" db="EMBL/GenBank/DDBJ databases">
        <title>A de novo genome assembly of a pear dwarfing rootstock.</title>
        <authorList>
            <person name="Wang F."/>
            <person name="Wang J."/>
            <person name="Li S."/>
            <person name="Zhang Y."/>
            <person name="Fang M."/>
            <person name="Ma L."/>
            <person name="Zhao Y."/>
            <person name="Jiang S."/>
        </authorList>
    </citation>
    <scope>NUCLEOTIDE SEQUENCE [LARGE SCALE GENOMIC DNA]</scope>
    <source>
        <strain evidence="5">S2</strain>
        <tissue evidence="5">Leaf</tissue>
    </source>
</reference>